<sequence>MFKKRVHRIIIAFFTVLLTFSLTLQFPQAKQKKTIRVGMAMQSGLSMKDDKNNYYGYDYDYLMQIAQYTGWEYEFVEVEGDINQRLTKLLNMLENGEIDIMGAMKYSEKLEEVYDYPSEPYGYSYNVLRVNDKNEIYDFNTLTHKKDLKIAVLKTAAKRIQKLDQFASANGFAYTKVFCNSEDDLANAVTSGKADALLEVDLIANDHFNNIVKFSPDPFYFAVSKGKSEIVAELNQALNNIQQNNPTLSSNLYNRYFSGINTFVLSKKEEEFIQSKKTINVLVKDGAAPIQYTLNKKASGVGADVLNFISRQSNLECNFIVAKTSKEYKNYLDEGDIDVLLGVTYDADYAASLNAELTNPYLSTSMQLVTNKAVSPSKLNGKTLGVNEDASANINYADGSEKMKIYDTPEEILKAIDSGEADYTYLNKYLVTYYMNKHRFKNLSFFSAPDYMQSQFSFAILNHNNQQLKSILNKGIRASQDDITTYIYKNGYVESGFDLIKYTQDHPLMAGSITLLTLAVIIFSILLYYKRQLQIKQEMELEYQRFQKLSEISGEMTFTYDYRKDELKISKFGIHQLAEVDQIPSFAQGSQLSNHALEKILYYLKQENDVNDELELQLLDQEEKWYRLIIKVIKGAGKEDQSYYAVGRVKDIQKDVEEREILLRKSITDSLTGIYNRRGIIERIEEGMQGCSSNHALILLDLDNFKVINDTYGHLEGDKVLCQTAEMLKKIFLNSPVGRLGGDEFIIFIQNTSEREVAECCSVMLDKINHIPFVEKHHLSLSMSAGIVMTTYSCDVTELIRFADESMYHVKKSGRNGYYFYHENM</sequence>
<dbReference type="SUPFAM" id="SSF53850">
    <property type="entry name" value="Periplasmic binding protein-like II"/>
    <property type="match status" value="2"/>
</dbReference>
<dbReference type="PROSITE" id="PS50887">
    <property type="entry name" value="GGDEF"/>
    <property type="match status" value="1"/>
</dbReference>
<dbReference type="GO" id="GO:0043709">
    <property type="term" value="P:cell adhesion involved in single-species biofilm formation"/>
    <property type="evidence" value="ECO:0007669"/>
    <property type="project" value="TreeGrafter"/>
</dbReference>
<reference evidence="3 4" key="2">
    <citation type="submission" date="2020-01" db="EMBL/GenBank/DDBJ databases">
        <title>Clostridiaceae sp. nov. isolated from the gut of human by culturomics.</title>
        <authorList>
            <person name="Chang Y."/>
        </authorList>
    </citation>
    <scope>NUCLEOTIDE SEQUENCE [LARGE SCALE GENOMIC DNA]</scope>
    <source>
        <strain evidence="3 4">DONG20-135</strain>
    </source>
</reference>
<dbReference type="PANTHER" id="PTHR45138:SF9">
    <property type="entry name" value="DIGUANYLATE CYCLASE DGCM-RELATED"/>
    <property type="match status" value="1"/>
</dbReference>
<dbReference type="SUPFAM" id="SSF55073">
    <property type="entry name" value="Nucleotide cyclase"/>
    <property type="match status" value="1"/>
</dbReference>
<dbReference type="GO" id="GO:0052621">
    <property type="term" value="F:diguanylate cyclase activity"/>
    <property type="evidence" value="ECO:0007669"/>
    <property type="project" value="TreeGrafter"/>
</dbReference>
<keyword evidence="1" id="KW-0812">Transmembrane</keyword>
<evidence type="ECO:0000313" key="3">
    <source>
        <dbReference type="EMBL" id="MXQ72689.1"/>
    </source>
</evidence>
<dbReference type="InterPro" id="IPR043128">
    <property type="entry name" value="Rev_trsase/Diguanyl_cyclase"/>
</dbReference>
<comment type="caution">
    <text evidence="3">The sequence shown here is derived from an EMBL/GenBank/DDBJ whole genome shotgun (WGS) entry which is preliminary data.</text>
</comment>
<dbReference type="InterPro" id="IPR029787">
    <property type="entry name" value="Nucleotide_cyclase"/>
</dbReference>
<accession>A0A6N8U811</accession>
<dbReference type="Pfam" id="PF00497">
    <property type="entry name" value="SBP_bac_3"/>
    <property type="match status" value="2"/>
</dbReference>
<dbReference type="AlphaFoldDB" id="A0A6N8U811"/>
<name>A0A6N8U811_9FIRM</name>
<dbReference type="CDD" id="cd01949">
    <property type="entry name" value="GGDEF"/>
    <property type="match status" value="1"/>
</dbReference>
<dbReference type="InterPro" id="IPR000160">
    <property type="entry name" value="GGDEF_dom"/>
</dbReference>
<proteinExistence type="predicted"/>
<evidence type="ECO:0000313" key="4">
    <source>
        <dbReference type="Proteomes" id="UP000434036"/>
    </source>
</evidence>
<dbReference type="InterPro" id="IPR001638">
    <property type="entry name" value="Solute-binding_3/MltF_N"/>
</dbReference>
<feature type="transmembrane region" description="Helical" evidence="1">
    <location>
        <begin position="508"/>
        <end position="529"/>
    </location>
</feature>
<feature type="domain" description="GGDEF" evidence="2">
    <location>
        <begin position="693"/>
        <end position="823"/>
    </location>
</feature>
<protein>
    <submittedName>
        <fullName evidence="3">Transporter substrate-binding domain-containing protein</fullName>
    </submittedName>
</protein>
<organism evidence="3 4">
    <name type="scientific">Copranaerobaculum intestinale</name>
    <dbReference type="NCBI Taxonomy" id="2692629"/>
    <lineage>
        <taxon>Bacteria</taxon>
        <taxon>Bacillati</taxon>
        <taxon>Bacillota</taxon>
        <taxon>Erysipelotrichia</taxon>
        <taxon>Erysipelotrichales</taxon>
        <taxon>Erysipelotrichaceae</taxon>
        <taxon>Copranaerobaculum</taxon>
    </lineage>
</organism>
<reference evidence="3 4" key="1">
    <citation type="submission" date="2019-12" db="EMBL/GenBank/DDBJ databases">
        <authorList>
            <person name="Yang R."/>
        </authorList>
    </citation>
    <scope>NUCLEOTIDE SEQUENCE [LARGE SCALE GENOMIC DNA]</scope>
    <source>
        <strain evidence="3 4">DONG20-135</strain>
    </source>
</reference>
<keyword evidence="1" id="KW-0472">Membrane</keyword>
<dbReference type="SMART" id="SM00062">
    <property type="entry name" value="PBPb"/>
    <property type="match status" value="2"/>
</dbReference>
<keyword evidence="1" id="KW-1133">Transmembrane helix</keyword>
<gene>
    <name evidence="3" type="ORF">GSF08_01855</name>
</gene>
<dbReference type="SMART" id="SM00267">
    <property type="entry name" value="GGDEF"/>
    <property type="match status" value="1"/>
</dbReference>
<dbReference type="GO" id="GO:1902201">
    <property type="term" value="P:negative regulation of bacterial-type flagellum-dependent cell motility"/>
    <property type="evidence" value="ECO:0007669"/>
    <property type="project" value="TreeGrafter"/>
</dbReference>
<dbReference type="PANTHER" id="PTHR45138">
    <property type="entry name" value="REGULATORY COMPONENTS OF SENSORY TRANSDUCTION SYSTEM"/>
    <property type="match status" value="1"/>
</dbReference>
<dbReference type="RefSeq" id="WP_160624172.1">
    <property type="nucleotide sequence ID" value="NZ_WUUQ01000001.1"/>
</dbReference>
<dbReference type="GO" id="GO:0005886">
    <property type="term" value="C:plasma membrane"/>
    <property type="evidence" value="ECO:0007669"/>
    <property type="project" value="TreeGrafter"/>
</dbReference>
<evidence type="ECO:0000256" key="1">
    <source>
        <dbReference type="SAM" id="Phobius"/>
    </source>
</evidence>
<dbReference type="Pfam" id="PF00990">
    <property type="entry name" value="GGDEF"/>
    <property type="match status" value="1"/>
</dbReference>
<dbReference type="EMBL" id="WUUQ01000001">
    <property type="protein sequence ID" value="MXQ72689.1"/>
    <property type="molecule type" value="Genomic_DNA"/>
</dbReference>
<keyword evidence="4" id="KW-1185">Reference proteome</keyword>
<dbReference type="Proteomes" id="UP000434036">
    <property type="component" value="Unassembled WGS sequence"/>
</dbReference>
<dbReference type="NCBIfam" id="TIGR00254">
    <property type="entry name" value="GGDEF"/>
    <property type="match status" value="1"/>
</dbReference>
<dbReference type="Gene3D" id="3.40.190.10">
    <property type="entry name" value="Periplasmic binding protein-like II"/>
    <property type="match status" value="4"/>
</dbReference>
<dbReference type="InterPro" id="IPR050469">
    <property type="entry name" value="Diguanylate_Cyclase"/>
</dbReference>
<dbReference type="Gene3D" id="3.30.70.270">
    <property type="match status" value="1"/>
</dbReference>
<evidence type="ECO:0000259" key="2">
    <source>
        <dbReference type="PROSITE" id="PS50887"/>
    </source>
</evidence>